<dbReference type="Proteomes" id="UP000299102">
    <property type="component" value="Unassembled WGS sequence"/>
</dbReference>
<comment type="caution">
    <text evidence="1">The sequence shown here is derived from an EMBL/GenBank/DDBJ whole genome shotgun (WGS) entry which is preliminary data.</text>
</comment>
<reference evidence="1 2" key="1">
    <citation type="journal article" date="2019" name="Commun. Biol.">
        <title>The bagworm genome reveals a unique fibroin gene that provides high tensile strength.</title>
        <authorList>
            <person name="Kono N."/>
            <person name="Nakamura H."/>
            <person name="Ohtoshi R."/>
            <person name="Tomita M."/>
            <person name="Numata K."/>
            <person name="Arakawa K."/>
        </authorList>
    </citation>
    <scope>NUCLEOTIDE SEQUENCE [LARGE SCALE GENOMIC DNA]</scope>
</reference>
<keyword evidence="2" id="KW-1185">Reference proteome</keyword>
<dbReference type="EMBL" id="BGZK01000991">
    <property type="protein sequence ID" value="GBP67780.1"/>
    <property type="molecule type" value="Genomic_DNA"/>
</dbReference>
<protein>
    <submittedName>
        <fullName evidence="1">Uncharacterized protein</fullName>
    </submittedName>
</protein>
<name>A0A4C1XX94_EUMVA</name>
<organism evidence="1 2">
    <name type="scientific">Eumeta variegata</name>
    <name type="common">Bagworm moth</name>
    <name type="synonym">Eumeta japonica</name>
    <dbReference type="NCBI Taxonomy" id="151549"/>
    <lineage>
        <taxon>Eukaryota</taxon>
        <taxon>Metazoa</taxon>
        <taxon>Ecdysozoa</taxon>
        <taxon>Arthropoda</taxon>
        <taxon>Hexapoda</taxon>
        <taxon>Insecta</taxon>
        <taxon>Pterygota</taxon>
        <taxon>Neoptera</taxon>
        <taxon>Endopterygota</taxon>
        <taxon>Lepidoptera</taxon>
        <taxon>Glossata</taxon>
        <taxon>Ditrysia</taxon>
        <taxon>Tineoidea</taxon>
        <taxon>Psychidae</taxon>
        <taxon>Oiketicinae</taxon>
        <taxon>Eumeta</taxon>
    </lineage>
</organism>
<evidence type="ECO:0000313" key="2">
    <source>
        <dbReference type="Proteomes" id="UP000299102"/>
    </source>
</evidence>
<accession>A0A4C1XX94</accession>
<gene>
    <name evidence="1" type="ORF">EVAR_22182_1</name>
</gene>
<sequence>MYVMERSARVAQENPIGPYWWHIKKGPISHTRIQRVCKKKIVGCQRKERHVPYRNGRRYLTRSFMDPPHLATGAGAGMSLWLELGHHLRKDTNLLGHDMTTIVSR</sequence>
<dbReference type="AlphaFoldDB" id="A0A4C1XX94"/>
<evidence type="ECO:0000313" key="1">
    <source>
        <dbReference type="EMBL" id="GBP67780.1"/>
    </source>
</evidence>
<proteinExistence type="predicted"/>